<evidence type="ECO:0000313" key="3">
    <source>
        <dbReference type="Proteomes" id="UP001500736"/>
    </source>
</evidence>
<proteinExistence type="predicted"/>
<name>A0ABN1JGE5_9FLAO</name>
<evidence type="ECO:0000256" key="1">
    <source>
        <dbReference type="SAM" id="Phobius"/>
    </source>
</evidence>
<gene>
    <name evidence="2" type="ORF">GCM10009431_07870</name>
</gene>
<comment type="caution">
    <text evidence="2">The sequence shown here is derived from an EMBL/GenBank/DDBJ whole genome shotgun (WGS) entry which is preliminary data.</text>
</comment>
<feature type="transmembrane region" description="Helical" evidence="1">
    <location>
        <begin position="16"/>
        <end position="35"/>
    </location>
</feature>
<accession>A0ABN1JGE5</accession>
<feature type="transmembrane region" description="Helical" evidence="1">
    <location>
        <begin position="41"/>
        <end position="59"/>
    </location>
</feature>
<dbReference type="Proteomes" id="UP001500736">
    <property type="component" value="Unassembled WGS sequence"/>
</dbReference>
<evidence type="ECO:0008006" key="4">
    <source>
        <dbReference type="Google" id="ProtNLM"/>
    </source>
</evidence>
<dbReference type="EMBL" id="BAAAGF010000001">
    <property type="protein sequence ID" value="GAA0739161.1"/>
    <property type="molecule type" value="Genomic_DNA"/>
</dbReference>
<dbReference type="RefSeq" id="WP_343795947.1">
    <property type="nucleotide sequence ID" value="NZ_BAAAGF010000001.1"/>
</dbReference>
<keyword evidence="1" id="KW-1133">Transmembrane helix</keyword>
<evidence type="ECO:0000313" key="2">
    <source>
        <dbReference type="EMBL" id="GAA0739161.1"/>
    </source>
</evidence>
<organism evidence="2 3">
    <name type="scientific">Gaetbulibacter jejuensis</name>
    <dbReference type="NCBI Taxonomy" id="584607"/>
    <lineage>
        <taxon>Bacteria</taxon>
        <taxon>Pseudomonadati</taxon>
        <taxon>Bacteroidota</taxon>
        <taxon>Flavobacteriia</taxon>
        <taxon>Flavobacteriales</taxon>
        <taxon>Flavobacteriaceae</taxon>
        <taxon>Gaetbulibacter</taxon>
    </lineage>
</organism>
<keyword evidence="1" id="KW-0812">Transmembrane</keyword>
<keyword evidence="3" id="KW-1185">Reference proteome</keyword>
<protein>
    <recommendedName>
        <fullName evidence="4">PH (Pleckstrin Homology) domain-containing protein</fullName>
    </recommendedName>
</protein>
<sequence>MRKKFDLKIRYNRSRLRLNFAMGILWSLLGVGYILSSNTTFFSYTYMVLGVLYFISFYCDKRYGYTTISNGVIKKRDNPFFNNSLEIKNIENIVKTSEIYFLKTKTARMSIHTTLVSKESMQKLNEVIDAINERIKAQNLTQ</sequence>
<reference evidence="2 3" key="1">
    <citation type="journal article" date="2019" name="Int. J. Syst. Evol. Microbiol.">
        <title>The Global Catalogue of Microorganisms (GCM) 10K type strain sequencing project: providing services to taxonomists for standard genome sequencing and annotation.</title>
        <authorList>
            <consortium name="The Broad Institute Genomics Platform"/>
            <consortium name="The Broad Institute Genome Sequencing Center for Infectious Disease"/>
            <person name="Wu L."/>
            <person name="Ma J."/>
        </authorList>
    </citation>
    <scope>NUCLEOTIDE SEQUENCE [LARGE SCALE GENOMIC DNA]</scope>
    <source>
        <strain evidence="2 3">JCM 15976</strain>
    </source>
</reference>
<keyword evidence="1" id="KW-0472">Membrane</keyword>